<keyword evidence="2" id="KW-1185">Reference proteome</keyword>
<evidence type="ECO:0000313" key="1">
    <source>
        <dbReference type="EMBL" id="KAF5204328.1"/>
    </source>
</evidence>
<evidence type="ECO:0000313" key="2">
    <source>
        <dbReference type="Proteomes" id="UP000554482"/>
    </source>
</evidence>
<feature type="non-terminal residue" evidence="1">
    <location>
        <position position="1"/>
    </location>
</feature>
<organism evidence="1 2">
    <name type="scientific">Thalictrum thalictroides</name>
    <name type="common">Rue-anemone</name>
    <name type="synonym">Anemone thalictroides</name>
    <dbReference type="NCBI Taxonomy" id="46969"/>
    <lineage>
        <taxon>Eukaryota</taxon>
        <taxon>Viridiplantae</taxon>
        <taxon>Streptophyta</taxon>
        <taxon>Embryophyta</taxon>
        <taxon>Tracheophyta</taxon>
        <taxon>Spermatophyta</taxon>
        <taxon>Magnoliopsida</taxon>
        <taxon>Ranunculales</taxon>
        <taxon>Ranunculaceae</taxon>
        <taxon>Thalictroideae</taxon>
        <taxon>Thalictrum</taxon>
    </lineage>
</organism>
<accession>A0A7J6X638</accession>
<comment type="caution">
    <text evidence="1">The sequence shown here is derived from an EMBL/GenBank/DDBJ whole genome shotgun (WGS) entry which is preliminary data.</text>
</comment>
<dbReference type="Proteomes" id="UP000554482">
    <property type="component" value="Unassembled WGS sequence"/>
</dbReference>
<gene>
    <name evidence="1" type="ORF">FRX31_006086</name>
</gene>
<name>A0A7J6X638_THATH</name>
<protein>
    <submittedName>
        <fullName evidence="1">Uncharacterized protein</fullName>
    </submittedName>
</protein>
<sequence>FKIPSLSIFPLFHNQSSTNAQSSTTIKLPQQTVPIISDSKPLLTRTWTYFAEFRIYSGTVDWWHCSGRCSWYWCKFASHG</sequence>
<dbReference type="AlphaFoldDB" id="A0A7J6X638"/>
<dbReference type="EMBL" id="JABWDY010005571">
    <property type="protein sequence ID" value="KAF5204328.1"/>
    <property type="molecule type" value="Genomic_DNA"/>
</dbReference>
<reference evidence="1 2" key="1">
    <citation type="submission" date="2020-06" db="EMBL/GenBank/DDBJ databases">
        <title>Transcriptomic and genomic resources for Thalictrum thalictroides and T. hernandezii: Facilitating candidate gene discovery in an emerging model plant lineage.</title>
        <authorList>
            <person name="Arias T."/>
            <person name="Riano-Pachon D.M."/>
            <person name="Di Stilio V.S."/>
        </authorList>
    </citation>
    <scope>NUCLEOTIDE SEQUENCE [LARGE SCALE GENOMIC DNA]</scope>
    <source>
        <strain evidence="2">cv. WT478/WT964</strain>
        <tissue evidence="1">Leaves</tissue>
    </source>
</reference>
<proteinExistence type="predicted"/>